<protein>
    <submittedName>
        <fullName evidence="1">Uncharacterized protein</fullName>
    </submittedName>
</protein>
<accession>A0A9J6GKD4</accession>
<sequence length="219" mass="23292">MLSKSPFNKVKNCDSADIAKFFVENGKKNPSNHLLSFRVNTLGRNTVNSWLPAANSPHSPPCESLLSGAWRDLKSETILHCFDKAGFSRGSSAAEEITAEADIDAAAVDGAVTVTSLGQLWEAEGNASFVLSGLDYLDLALADQDLVATEELTPDELALASPKRERPQIAVPGKANVTTLVGLSLGPPEQLSQMSTRCVCTCAPNRAVAICWTTLGTVF</sequence>
<gene>
    <name evidence="1" type="ORF">HPB48_014655</name>
</gene>
<dbReference type="EMBL" id="JABSTR010000007">
    <property type="protein sequence ID" value="KAH9374936.1"/>
    <property type="molecule type" value="Genomic_DNA"/>
</dbReference>
<evidence type="ECO:0000313" key="2">
    <source>
        <dbReference type="Proteomes" id="UP000821853"/>
    </source>
</evidence>
<comment type="caution">
    <text evidence="1">The sequence shown here is derived from an EMBL/GenBank/DDBJ whole genome shotgun (WGS) entry which is preliminary data.</text>
</comment>
<evidence type="ECO:0000313" key="1">
    <source>
        <dbReference type="EMBL" id="KAH9374936.1"/>
    </source>
</evidence>
<dbReference type="Proteomes" id="UP000821853">
    <property type="component" value="Chromosome 5"/>
</dbReference>
<dbReference type="AlphaFoldDB" id="A0A9J6GKD4"/>
<proteinExistence type="predicted"/>
<name>A0A9J6GKD4_HAELO</name>
<reference evidence="1 2" key="1">
    <citation type="journal article" date="2020" name="Cell">
        <title>Large-Scale Comparative Analyses of Tick Genomes Elucidate Their Genetic Diversity and Vector Capacities.</title>
        <authorList>
            <consortium name="Tick Genome and Microbiome Consortium (TIGMIC)"/>
            <person name="Jia N."/>
            <person name="Wang J."/>
            <person name="Shi W."/>
            <person name="Du L."/>
            <person name="Sun Y."/>
            <person name="Zhan W."/>
            <person name="Jiang J.F."/>
            <person name="Wang Q."/>
            <person name="Zhang B."/>
            <person name="Ji P."/>
            <person name="Bell-Sakyi L."/>
            <person name="Cui X.M."/>
            <person name="Yuan T.T."/>
            <person name="Jiang B.G."/>
            <person name="Yang W.F."/>
            <person name="Lam T.T."/>
            <person name="Chang Q.C."/>
            <person name="Ding S.J."/>
            <person name="Wang X.J."/>
            <person name="Zhu J.G."/>
            <person name="Ruan X.D."/>
            <person name="Zhao L."/>
            <person name="Wei J.T."/>
            <person name="Ye R.Z."/>
            <person name="Que T.C."/>
            <person name="Du C.H."/>
            <person name="Zhou Y.H."/>
            <person name="Cheng J.X."/>
            <person name="Dai P.F."/>
            <person name="Guo W.B."/>
            <person name="Han X.H."/>
            <person name="Huang E.J."/>
            <person name="Li L.F."/>
            <person name="Wei W."/>
            <person name="Gao Y.C."/>
            <person name="Liu J.Z."/>
            <person name="Shao H.Z."/>
            <person name="Wang X."/>
            <person name="Wang C.C."/>
            <person name="Yang T.C."/>
            <person name="Huo Q.B."/>
            <person name="Li W."/>
            <person name="Chen H.Y."/>
            <person name="Chen S.E."/>
            <person name="Zhou L.G."/>
            <person name="Ni X.B."/>
            <person name="Tian J.H."/>
            <person name="Sheng Y."/>
            <person name="Liu T."/>
            <person name="Pan Y.S."/>
            <person name="Xia L.Y."/>
            <person name="Li J."/>
            <person name="Zhao F."/>
            <person name="Cao W.C."/>
        </authorList>
    </citation>
    <scope>NUCLEOTIDE SEQUENCE [LARGE SCALE GENOMIC DNA]</scope>
    <source>
        <strain evidence="1">HaeL-2018</strain>
    </source>
</reference>
<dbReference type="VEuPathDB" id="VectorBase:HLOH_062895"/>
<organism evidence="1 2">
    <name type="scientific">Haemaphysalis longicornis</name>
    <name type="common">Bush tick</name>
    <dbReference type="NCBI Taxonomy" id="44386"/>
    <lineage>
        <taxon>Eukaryota</taxon>
        <taxon>Metazoa</taxon>
        <taxon>Ecdysozoa</taxon>
        <taxon>Arthropoda</taxon>
        <taxon>Chelicerata</taxon>
        <taxon>Arachnida</taxon>
        <taxon>Acari</taxon>
        <taxon>Parasitiformes</taxon>
        <taxon>Ixodida</taxon>
        <taxon>Ixodoidea</taxon>
        <taxon>Ixodidae</taxon>
        <taxon>Haemaphysalinae</taxon>
        <taxon>Haemaphysalis</taxon>
    </lineage>
</organism>
<keyword evidence="2" id="KW-1185">Reference proteome</keyword>